<dbReference type="OrthoDB" id="9789398at2"/>
<sequence length="249" mass="26117">MDLNGKATIVTGGARGIAKGIATAFVKAGASVLIVDREEDLGNATAAELSQFGKVVFMPMDLSQHDQLHLIVDKAVAEFGKLDTLVNAAQASAQEMFAKQTREQANIAFDTGFWPTYHLMQAAYPHLKASKGSIINFGSGSGLSGMVTQASYAAAKEAIRALSKVATNEWGKDGIRVNVICPYAMTPGVEAWSQAFPDQYAASLAQVPLKRIGDPEADIGAAAVFLASDAASYVTGQTLMVDGGQTRAS</sequence>
<dbReference type="SUPFAM" id="SSF51735">
    <property type="entry name" value="NAD(P)-binding Rossmann-fold domains"/>
    <property type="match status" value="1"/>
</dbReference>
<dbReference type="Pfam" id="PF13561">
    <property type="entry name" value="adh_short_C2"/>
    <property type="match status" value="1"/>
</dbReference>
<name>U2ZUR8_9SPHN</name>
<protein>
    <submittedName>
        <fullName evidence="3">Putative oxidoreductase</fullName>
    </submittedName>
</protein>
<dbReference type="eggNOG" id="COG1028">
    <property type="taxonomic scope" value="Bacteria"/>
</dbReference>
<reference evidence="3 4" key="1">
    <citation type="submission" date="2013-09" db="EMBL/GenBank/DDBJ databases">
        <title>Whole genome shotgun sequence of Novosphingobium tardaugens NBRC 16725.</title>
        <authorList>
            <person name="Isaki S."/>
            <person name="Hosoyama A."/>
            <person name="Tsuchikane K."/>
            <person name="Katsumata H."/>
            <person name="Ando Y."/>
            <person name="Yamazaki S."/>
            <person name="Fujita N."/>
        </authorList>
    </citation>
    <scope>NUCLEOTIDE SEQUENCE [LARGE SCALE GENOMIC DNA]</scope>
    <source>
        <strain evidence="3 4">NBRC 16725</strain>
    </source>
</reference>
<dbReference type="CDD" id="cd05233">
    <property type="entry name" value="SDR_c"/>
    <property type="match status" value="1"/>
</dbReference>
<dbReference type="PANTHER" id="PTHR42760:SF115">
    <property type="entry name" value="3-OXOACYL-[ACYL-CARRIER-PROTEIN] REDUCTASE FABG"/>
    <property type="match status" value="1"/>
</dbReference>
<comment type="caution">
    <text evidence="3">The sequence shown here is derived from an EMBL/GenBank/DDBJ whole genome shotgun (WGS) entry which is preliminary data.</text>
</comment>
<dbReference type="KEGG" id="ntd:EGO55_11460"/>
<organism evidence="3 4">
    <name type="scientific">Caenibius tardaugens NBRC 16725</name>
    <dbReference type="NCBI Taxonomy" id="1219035"/>
    <lineage>
        <taxon>Bacteria</taxon>
        <taxon>Pseudomonadati</taxon>
        <taxon>Pseudomonadota</taxon>
        <taxon>Alphaproteobacteria</taxon>
        <taxon>Sphingomonadales</taxon>
        <taxon>Erythrobacteraceae</taxon>
        <taxon>Caenibius</taxon>
    </lineage>
</organism>
<evidence type="ECO:0000256" key="2">
    <source>
        <dbReference type="ARBA" id="ARBA00023002"/>
    </source>
</evidence>
<evidence type="ECO:0000313" key="4">
    <source>
        <dbReference type="Proteomes" id="UP000016568"/>
    </source>
</evidence>
<dbReference type="Proteomes" id="UP000016568">
    <property type="component" value="Unassembled WGS sequence"/>
</dbReference>
<dbReference type="EMBL" id="BASZ01000005">
    <property type="protein sequence ID" value="GAD49129.1"/>
    <property type="molecule type" value="Genomic_DNA"/>
</dbReference>
<comment type="similarity">
    <text evidence="1">Belongs to the short-chain dehydrogenases/reductases (SDR) family.</text>
</comment>
<dbReference type="InterPro" id="IPR002347">
    <property type="entry name" value="SDR_fam"/>
</dbReference>
<gene>
    <name evidence="3" type="ORF">NT2_05_00500</name>
</gene>
<dbReference type="PRINTS" id="PR00081">
    <property type="entry name" value="GDHRDH"/>
</dbReference>
<keyword evidence="2" id="KW-0560">Oxidoreductase</keyword>
<proteinExistence type="inferred from homology"/>
<evidence type="ECO:0000256" key="1">
    <source>
        <dbReference type="ARBA" id="ARBA00006484"/>
    </source>
</evidence>
<dbReference type="RefSeq" id="WP_021690036.1">
    <property type="nucleotide sequence ID" value="NZ_BASZ01000005.1"/>
</dbReference>
<dbReference type="FunFam" id="3.40.50.720:FF:000084">
    <property type="entry name" value="Short-chain dehydrogenase reductase"/>
    <property type="match status" value="1"/>
</dbReference>
<dbReference type="Gene3D" id="3.40.50.720">
    <property type="entry name" value="NAD(P)-binding Rossmann-like Domain"/>
    <property type="match status" value="1"/>
</dbReference>
<accession>U2ZUR8</accession>
<dbReference type="InterPro" id="IPR036291">
    <property type="entry name" value="NAD(P)-bd_dom_sf"/>
</dbReference>
<dbReference type="PANTHER" id="PTHR42760">
    <property type="entry name" value="SHORT-CHAIN DEHYDROGENASES/REDUCTASES FAMILY MEMBER"/>
    <property type="match status" value="1"/>
</dbReference>
<evidence type="ECO:0000313" key="3">
    <source>
        <dbReference type="EMBL" id="GAD49129.1"/>
    </source>
</evidence>
<dbReference type="GO" id="GO:0016616">
    <property type="term" value="F:oxidoreductase activity, acting on the CH-OH group of donors, NAD or NADP as acceptor"/>
    <property type="evidence" value="ECO:0007669"/>
    <property type="project" value="TreeGrafter"/>
</dbReference>
<dbReference type="AlphaFoldDB" id="U2ZUR8"/>
<keyword evidence="4" id="KW-1185">Reference proteome</keyword>